<evidence type="ECO:0000256" key="4">
    <source>
        <dbReference type="ARBA" id="ARBA00022618"/>
    </source>
</evidence>
<name>A0A239ICH9_9BACT</name>
<reference evidence="12 13" key="1">
    <citation type="submission" date="2017-06" db="EMBL/GenBank/DDBJ databases">
        <authorList>
            <person name="Kim H.J."/>
            <person name="Triplett B.A."/>
        </authorList>
    </citation>
    <scope>NUCLEOTIDE SEQUENCE [LARGE SCALE GENOMIC DNA]</scope>
    <source>
        <strain evidence="12 13">DSM 18704</strain>
    </source>
</reference>
<evidence type="ECO:0000256" key="2">
    <source>
        <dbReference type="ARBA" id="ARBA00022475"/>
    </source>
</evidence>
<evidence type="ECO:0000256" key="10">
    <source>
        <dbReference type="SAM" id="MobiDB-lite"/>
    </source>
</evidence>
<dbReference type="GO" id="GO:0032153">
    <property type="term" value="C:cell division site"/>
    <property type="evidence" value="ECO:0007669"/>
    <property type="project" value="UniProtKB-UniRule"/>
</dbReference>
<dbReference type="InterPro" id="IPR005548">
    <property type="entry name" value="Cell_div_FtsQ/DivIB_C"/>
</dbReference>
<dbReference type="PROSITE" id="PS51779">
    <property type="entry name" value="POTRA"/>
    <property type="match status" value="1"/>
</dbReference>
<dbReference type="InterPro" id="IPR026579">
    <property type="entry name" value="FtsQ"/>
</dbReference>
<dbReference type="Pfam" id="PF03799">
    <property type="entry name" value="FtsQ_DivIB_C"/>
    <property type="match status" value="1"/>
</dbReference>
<sequence>MSSKGGATVLDAPQVSRVQKAAAPRRFAGAPSLRRDLAEDFEAPDDADGEGYVSKRSRSAMRLRLGSGLLRTNAGRGIAAGAVVAALAAVAGAIFGVRHYLLHNERFVIQNSASVQIIGNSHLTRPQLLSIFGEDVDRNILTVSLADRRAELERLPWVEHATVMRLLPDKLRVSIVERTPVAFVRQGGHIGLVDKTGVLLDMSVDDDTAAQRPHYSFPVVTGLSGDDPESTRSARMRLFTSFTADLDSEGKKLSDKLSEVDVSNPEDVKALIPEGSVDILVHFGDHDFLDRYKKFEENLPKWRVDYPKLASADMRYERQVVLEMQRGAEVPVKSADDAAAPAPKAAEKPAAKTVAAAKAKSVAKKPVAKAVAAKPQAKPAAHLQTAFDVKKHPQAGPQ</sequence>
<comment type="subcellular location">
    <subcellularLocation>
        <location evidence="9">Cell membrane</location>
        <topology evidence="9">Single-pass type II membrane protein</topology>
    </subcellularLocation>
    <subcellularLocation>
        <location evidence="1">Membrane</location>
    </subcellularLocation>
    <text evidence="9">Localizes to the division septum.</text>
</comment>
<protein>
    <recommendedName>
        <fullName evidence="9">Cell division protein FtsQ</fullName>
    </recommendedName>
</protein>
<keyword evidence="3" id="KW-0997">Cell inner membrane</keyword>
<dbReference type="PANTHER" id="PTHR35851:SF1">
    <property type="entry name" value="CELL DIVISION PROTEIN FTSQ"/>
    <property type="match status" value="1"/>
</dbReference>
<dbReference type="PANTHER" id="PTHR35851">
    <property type="entry name" value="CELL DIVISION PROTEIN FTSQ"/>
    <property type="match status" value="1"/>
</dbReference>
<keyword evidence="2 9" id="KW-1003">Cell membrane</keyword>
<evidence type="ECO:0000256" key="8">
    <source>
        <dbReference type="ARBA" id="ARBA00023306"/>
    </source>
</evidence>
<dbReference type="InterPro" id="IPR013685">
    <property type="entry name" value="POTRA_FtsQ_type"/>
</dbReference>
<feature type="domain" description="POTRA" evidence="11">
    <location>
        <begin position="110"/>
        <end position="178"/>
    </location>
</feature>
<accession>A0A239ICH9</accession>
<feature type="compositionally biased region" description="Low complexity" evidence="10">
    <location>
        <begin position="330"/>
        <end position="344"/>
    </location>
</feature>
<dbReference type="Pfam" id="PF08478">
    <property type="entry name" value="POTRA_1"/>
    <property type="match status" value="1"/>
</dbReference>
<keyword evidence="5 9" id="KW-0812">Transmembrane</keyword>
<comment type="similarity">
    <text evidence="9">Belongs to the FtsQ/DivIB family. FtsQ subfamily.</text>
</comment>
<proteinExistence type="inferred from homology"/>
<evidence type="ECO:0000256" key="7">
    <source>
        <dbReference type="ARBA" id="ARBA00023136"/>
    </source>
</evidence>
<gene>
    <name evidence="9" type="primary">ftsQ</name>
    <name evidence="12" type="ORF">SAMN05421770_10337</name>
</gene>
<evidence type="ECO:0000256" key="1">
    <source>
        <dbReference type="ARBA" id="ARBA00004370"/>
    </source>
</evidence>
<dbReference type="EMBL" id="FZOU01000003">
    <property type="protein sequence ID" value="SNS90978.1"/>
    <property type="molecule type" value="Genomic_DNA"/>
</dbReference>
<evidence type="ECO:0000256" key="9">
    <source>
        <dbReference type="HAMAP-Rule" id="MF_00911"/>
    </source>
</evidence>
<evidence type="ECO:0000313" key="12">
    <source>
        <dbReference type="EMBL" id="SNS90978.1"/>
    </source>
</evidence>
<evidence type="ECO:0000313" key="13">
    <source>
        <dbReference type="Proteomes" id="UP000198356"/>
    </source>
</evidence>
<keyword evidence="13" id="KW-1185">Reference proteome</keyword>
<evidence type="ECO:0000256" key="3">
    <source>
        <dbReference type="ARBA" id="ARBA00022519"/>
    </source>
</evidence>
<evidence type="ECO:0000256" key="5">
    <source>
        <dbReference type="ARBA" id="ARBA00022692"/>
    </source>
</evidence>
<keyword evidence="4 9" id="KW-0132">Cell division</keyword>
<feature type="region of interest" description="Disordered" evidence="10">
    <location>
        <begin position="373"/>
        <end position="398"/>
    </location>
</feature>
<dbReference type="AlphaFoldDB" id="A0A239ICH9"/>
<dbReference type="GO" id="GO:0090529">
    <property type="term" value="P:cell septum assembly"/>
    <property type="evidence" value="ECO:0007669"/>
    <property type="project" value="InterPro"/>
</dbReference>
<dbReference type="Proteomes" id="UP000198356">
    <property type="component" value="Unassembled WGS sequence"/>
</dbReference>
<feature type="region of interest" description="Disordered" evidence="10">
    <location>
        <begin position="330"/>
        <end position="349"/>
    </location>
</feature>
<organism evidence="12 13">
    <name type="scientific">Granulicella rosea</name>
    <dbReference type="NCBI Taxonomy" id="474952"/>
    <lineage>
        <taxon>Bacteria</taxon>
        <taxon>Pseudomonadati</taxon>
        <taxon>Acidobacteriota</taxon>
        <taxon>Terriglobia</taxon>
        <taxon>Terriglobales</taxon>
        <taxon>Acidobacteriaceae</taxon>
        <taxon>Granulicella</taxon>
    </lineage>
</organism>
<feature type="transmembrane region" description="Helical" evidence="9">
    <location>
        <begin position="77"/>
        <end position="97"/>
    </location>
</feature>
<keyword evidence="6 9" id="KW-1133">Transmembrane helix</keyword>
<dbReference type="GO" id="GO:0043093">
    <property type="term" value="P:FtsZ-dependent cytokinesis"/>
    <property type="evidence" value="ECO:0007669"/>
    <property type="project" value="UniProtKB-UniRule"/>
</dbReference>
<comment type="function">
    <text evidence="9">Essential cell division protein.</text>
</comment>
<keyword evidence="8 9" id="KW-0131">Cell cycle</keyword>
<dbReference type="GO" id="GO:0005886">
    <property type="term" value="C:plasma membrane"/>
    <property type="evidence" value="ECO:0007669"/>
    <property type="project" value="UniProtKB-SubCell"/>
</dbReference>
<evidence type="ECO:0000259" key="11">
    <source>
        <dbReference type="PROSITE" id="PS51779"/>
    </source>
</evidence>
<dbReference type="Gene3D" id="3.10.20.310">
    <property type="entry name" value="membrane protein fhac"/>
    <property type="match status" value="1"/>
</dbReference>
<dbReference type="InterPro" id="IPR034746">
    <property type="entry name" value="POTRA"/>
</dbReference>
<keyword evidence="7 9" id="KW-0472">Membrane</keyword>
<evidence type="ECO:0000256" key="6">
    <source>
        <dbReference type="ARBA" id="ARBA00022989"/>
    </source>
</evidence>
<dbReference type="HAMAP" id="MF_00911">
    <property type="entry name" value="FtsQ_subfam"/>
    <property type="match status" value="1"/>
</dbReference>